<dbReference type="InterPro" id="IPR020556">
    <property type="entry name" value="Amidase_CS"/>
</dbReference>
<feature type="domain" description="Amidase" evidence="7">
    <location>
        <begin position="75"/>
        <end position="523"/>
    </location>
</feature>
<protein>
    <recommendedName>
        <fullName evidence="3">amidase</fullName>
        <ecNumber evidence="3">3.5.1.4</ecNumber>
    </recommendedName>
</protein>
<dbReference type="InterPro" id="IPR036928">
    <property type="entry name" value="AS_sf"/>
</dbReference>
<dbReference type="PROSITE" id="PS00571">
    <property type="entry name" value="AMIDASES"/>
    <property type="match status" value="1"/>
</dbReference>
<dbReference type="EC" id="3.5.1.4" evidence="3"/>
<dbReference type="AlphaFoldDB" id="A0A5N6TQJ2"/>
<keyword evidence="4" id="KW-0378">Hydrolase</keyword>
<evidence type="ECO:0000256" key="2">
    <source>
        <dbReference type="ARBA" id="ARBA00009199"/>
    </source>
</evidence>
<dbReference type="PANTHER" id="PTHR46072:SF4">
    <property type="entry name" value="AMIDASE C550.07-RELATED"/>
    <property type="match status" value="1"/>
</dbReference>
<dbReference type="PIRSF" id="PIRSF001221">
    <property type="entry name" value="Amidase_fungi"/>
    <property type="match status" value="1"/>
</dbReference>
<feature type="active site" description="Charge relay system" evidence="5">
    <location>
        <position position="131"/>
    </location>
</feature>
<comment type="catalytic activity">
    <reaction evidence="1">
        <text>a monocarboxylic acid amide + H2O = a monocarboxylate + NH4(+)</text>
        <dbReference type="Rhea" id="RHEA:12020"/>
        <dbReference type="ChEBI" id="CHEBI:15377"/>
        <dbReference type="ChEBI" id="CHEBI:28938"/>
        <dbReference type="ChEBI" id="CHEBI:35757"/>
        <dbReference type="ChEBI" id="CHEBI:83628"/>
        <dbReference type="EC" id="3.5.1.4"/>
    </reaction>
</comment>
<dbReference type="GO" id="GO:0004040">
    <property type="term" value="F:amidase activity"/>
    <property type="evidence" value="ECO:0007669"/>
    <property type="project" value="UniProtKB-EC"/>
</dbReference>
<sequence length="543" mass="59032">MSWVIASEKAKAILQHSVPKQWLLPPDKLPPASQKNVIDIPKRSGLLTDRELDITEMSASALVAGMGAGQLSAEEVVVAFLKRAVIGHQLLNFATEFIADDAISKAKELDAYFKKTGKLIGPLHGVPISIKEHIGVKGHTLNAGYTTWVDHIASEDALILQILSKAGAVFHVRTNQPQSLMHLCCTNNLTGTTVNPHNRTLSPGGSSGGEGASMGFKCAPLGIGTDIGGSIRAPAAFCGAYGFRPTAKRNPTTGLKSPAPGQEAILGVVGPLAANSLSDLELFQRTLLAAEPWEIETSLVPVPWKKVDIGRKFTVGILWEDGIVRPHPPITRALKHAKTQLQKAGIKVVDWEPYKHSHGWDIISKLYFPDAAQSQKALLSQTTEPTHPLTTWAFTRGSPSPLSIHETWALNTVRDIYRDEHAALMKQRGVDFILCPSYPGVAPGIGEAQYWLYTAIWNILDLPAVIFPSGMVVEERDLEEKMGESRGDVDDREWRKWEGDPRRYLGAPVGLQVVGGHFRDEEVIAAAGVIEVVCGENSRRAVL</sequence>
<dbReference type="SUPFAM" id="SSF75304">
    <property type="entry name" value="Amidase signature (AS) enzymes"/>
    <property type="match status" value="1"/>
</dbReference>
<evidence type="ECO:0000256" key="1">
    <source>
        <dbReference type="ARBA" id="ARBA00001311"/>
    </source>
</evidence>
<gene>
    <name evidence="8" type="ORF">BDV25DRAFT_168492</name>
</gene>
<feature type="binding site" evidence="6">
    <location>
        <position position="180"/>
    </location>
    <ligand>
        <name>substrate</name>
    </ligand>
</feature>
<feature type="active site" description="Charge relay system" evidence="5">
    <location>
        <position position="206"/>
    </location>
</feature>
<organism evidence="8 9">
    <name type="scientific">Aspergillus avenaceus</name>
    <dbReference type="NCBI Taxonomy" id="36643"/>
    <lineage>
        <taxon>Eukaryota</taxon>
        <taxon>Fungi</taxon>
        <taxon>Dikarya</taxon>
        <taxon>Ascomycota</taxon>
        <taxon>Pezizomycotina</taxon>
        <taxon>Eurotiomycetes</taxon>
        <taxon>Eurotiomycetidae</taxon>
        <taxon>Eurotiales</taxon>
        <taxon>Aspergillaceae</taxon>
        <taxon>Aspergillus</taxon>
        <taxon>Aspergillus subgen. Circumdati</taxon>
    </lineage>
</organism>
<dbReference type="OrthoDB" id="6428749at2759"/>
<dbReference type="PANTHER" id="PTHR46072">
    <property type="entry name" value="AMIDASE-RELATED-RELATED"/>
    <property type="match status" value="1"/>
</dbReference>
<evidence type="ECO:0000259" key="7">
    <source>
        <dbReference type="Pfam" id="PF01425"/>
    </source>
</evidence>
<evidence type="ECO:0000256" key="5">
    <source>
        <dbReference type="PIRSR" id="PIRSR001221-1"/>
    </source>
</evidence>
<dbReference type="Gene3D" id="3.90.1300.10">
    <property type="entry name" value="Amidase signature (AS) domain"/>
    <property type="match status" value="1"/>
</dbReference>
<evidence type="ECO:0000313" key="9">
    <source>
        <dbReference type="Proteomes" id="UP000325780"/>
    </source>
</evidence>
<evidence type="ECO:0000256" key="3">
    <source>
        <dbReference type="ARBA" id="ARBA00012922"/>
    </source>
</evidence>
<name>A0A5N6TQJ2_ASPAV</name>
<evidence type="ECO:0000256" key="6">
    <source>
        <dbReference type="PIRSR" id="PIRSR001221-2"/>
    </source>
</evidence>
<feature type="binding site" evidence="6">
    <location>
        <begin position="227"/>
        <end position="230"/>
    </location>
    <ligand>
        <name>substrate</name>
    </ligand>
</feature>
<keyword evidence="9" id="KW-1185">Reference proteome</keyword>
<feature type="active site" description="Acyl-ester intermediate" evidence="5">
    <location>
        <position position="230"/>
    </location>
</feature>
<dbReference type="Proteomes" id="UP000325780">
    <property type="component" value="Unassembled WGS sequence"/>
</dbReference>
<comment type="similarity">
    <text evidence="2">Belongs to the amidase family.</text>
</comment>
<proteinExistence type="inferred from homology"/>
<evidence type="ECO:0000313" key="8">
    <source>
        <dbReference type="EMBL" id="KAE8148409.1"/>
    </source>
</evidence>
<accession>A0A5N6TQJ2</accession>
<dbReference type="InterPro" id="IPR023631">
    <property type="entry name" value="Amidase_dom"/>
</dbReference>
<feature type="binding site" evidence="6">
    <location>
        <position position="206"/>
    </location>
    <ligand>
        <name>substrate</name>
    </ligand>
</feature>
<evidence type="ECO:0000256" key="4">
    <source>
        <dbReference type="ARBA" id="ARBA00022801"/>
    </source>
</evidence>
<dbReference type="Pfam" id="PF01425">
    <property type="entry name" value="Amidase"/>
    <property type="match status" value="1"/>
</dbReference>
<reference evidence="8 9" key="1">
    <citation type="submission" date="2019-04" db="EMBL/GenBank/DDBJ databases">
        <title>Friends and foes A comparative genomics study of 23 Aspergillus species from section Flavi.</title>
        <authorList>
            <consortium name="DOE Joint Genome Institute"/>
            <person name="Kjaerbolling I."/>
            <person name="Vesth T."/>
            <person name="Frisvad J.C."/>
            <person name="Nybo J.L."/>
            <person name="Theobald S."/>
            <person name="Kildgaard S."/>
            <person name="Isbrandt T."/>
            <person name="Kuo A."/>
            <person name="Sato A."/>
            <person name="Lyhne E.K."/>
            <person name="Kogle M.E."/>
            <person name="Wiebenga A."/>
            <person name="Kun R.S."/>
            <person name="Lubbers R.J."/>
            <person name="Makela M.R."/>
            <person name="Barry K."/>
            <person name="Chovatia M."/>
            <person name="Clum A."/>
            <person name="Daum C."/>
            <person name="Haridas S."/>
            <person name="He G."/>
            <person name="LaButti K."/>
            <person name="Lipzen A."/>
            <person name="Mondo S."/>
            <person name="Riley R."/>
            <person name="Salamov A."/>
            <person name="Simmons B.A."/>
            <person name="Magnuson J.K."/>
            <person name="Henrissat B."/>
            <person name="Mortensen U.H."/>
            <person name="Larsen T.O."/>
            <person name="Devries R.P."/>
            <person name="Grigoriev I.V."/>
            <person name="Machida M."/>
            <person name="Baker S.E."/>
            <person name="Andersen M.R."/>
        </authorList>
    </citation>
    <scope>NUCLEOTIDE SEQUENCE [LARGE SCALE GENOMIC DNA]</scope>
    <source>
        <strain evidence="8 9">IBT 18842</strain>
    </source>
</reference>
<dbReference type="EMBL" id="ML742162">
    <property type="protein sequence ID" value="KAE8148409.1"/>
    <property type="molecule type" value="Genomic_DNA"/>
</dbReference>